<keyword evidence="4 7" id="KW-0328">Glycosyltransferase</keyword>
<gene>
    <name evidence="7 10" type="primary">glgA</name>
    <name evidence="10" type="ORF">Q5Y73_07360</name>
</gene>
<dbReference type="GO" id="GO:0009011">
    <property type="term" value="F:alpha-1,4-glucan glucosyltransferase (ADP-glucose donor) activity"/>
    <property type="evidence" value="ECO:0007669"/>
    <property type="project" value="UniProtKB-EC"/>
</dbReference>
<dbReference type="CDD" id="cd03791">
    <property type="entry name" value="GT5_Glycogen_synthase_DULL1-like"/>
    <property type="match status" value="1"/>
</dbReference>
<keyword evidence="5 7" id="KW-0808">Transferase</keyword>
<evidence type="ECO:0000256" key="2">
    <source>
        <dbReference type="ARBA" id="ARBA00002764"/>
    </source>
</evidence>
<dbReference type="InterPro" id="IPR013534">
    <property type="entry name" value="Starch_synth_cat_dom"/>
</dbReference>
<name>A0ABT9IX67_9BACL</name>
<dbReference type="EMBL" id="JAVAMP010000002">
    <property type="protein sequence ID" value="MDP5273918.1"/>
    <property type="molecule type" value="Genomic_DNA"/>
</dbReference>
<protein>
    <recommendedName>
        <fullName evidence="7">Glycogen synthase</fullName>
        <ecNumber evidence="7">2.4.1.21</ecNumber>
    </recommendedName>
    <alternativeName>
        <fullName evidence="7">Starch [bacterial glycogen] synthase</fullName>
    </alternativeName>
</protein>
<evidence type="ECO:0000256" key="1">
    <source>
        <dbReference type="ARBA" id="ARBA00001478"/>
    </source>
</evidence>
<dbReference type="Pfam" id="PF00534">
    <property type="entry name" value="Glycos_transf_1"/>
    <property type="match status" value="1"/>
</dbReference>
<dbReference type="RefSeq" id="WP_305991213.1">
    <property type="nucleotide sequence ID" value="NZ_JAVAMP010000002.1"/>
</dbReference>
<comment type="pathway">
    <text evidence="7">Glycan biosynthesis; glycogen biosynthesis.</text>
</comment>
<dbReference type="Proteomes" id="UP001231941">
    <property type="component" value="Unassembled WGS sequence"/>
</dbReference>
<dbReference type="InterPro" id="IPR001296">
    <property type="entry name" value="Glyco_trans_1"/>
</dbReference>
<dbReference type="EC" id="2.4.1.21" evidence="7"/>
<keyword evidence="11" id="KW-1185">Reference proteome</keyword>
<evidence type="ECO:0000256" key="4">
    <source>
        <dbReference type="ARBA" id="ARBA00022676"/>
    </source>
</evidence>
<comment type="similarity">
    <text evidence="3 7">Belongs to the glycosyltransferase 1 family. Bacterial/plant glycogen synthase subfamily.</text>
</comment>
<sequence length="478" mass="55053">MNILFVASESDPFVKSGGLGEVIGSLPKQIKKKGADIRVILPKYGDIADEYKNQMTTKAVFNIQLDWRNQYCGVQELQVNGIHYYFIDNEFYFKRPGLYGYGDDGERFVYFNKAVLEAIPHLDFEPDIIHCHDWQSGLIPVCLKAQYSDKPVYRNIKTIFTIHNLKYQGIFSKPLLKSLTDLDDKYFTQDSLEFYDQGNCMKGALQYADVITTVSHTYAEEIQTPEYGEQLEGVITSRNKDLHGILNGIDIKSYNPVTDPNVRVKYQNSLFNKRLNKERFQKQIGLPVNKDIPMIGMVSRLVEQKGYDLVAHVLDEILEMDVQFVILGTGERKYELFFEDAAKRNPTKLSTIIKFDDALARKIYSSSDLFLMPSLYEPCGIGQLLSYQYRAVPIVRETGGLKDTVKPYNKYTGEGTGFTFINYNAHDMLYAIQKAVECYHNKDIWNSIINQIKKVNVSWEKPAREYINLYKQLVFVLN</sequence>
<comment type="caution">
    <text evidence="10">The sequence shown here is derived from an EMBL/GenBank/DDBJ whole genome shotgun (WGS) entry which is preliminary data.</text>
</comment>
<dbReference type="SUPFAM" id="SSF53756">
    <property type="entry name" value="UDP-Glycosyltransferase/glycogen phosphorylase"/>
    <property type="match status" value="1"/>
</dbReference>
<evidence type="ECO:0000313" key="11">
    <source>
        <dbReference type="Proteomes" id="UP001231941"/>
    </source>
</evidence>
<dbReference type="NCBIfam" id="NF001898">
    <property type="entry name" value="PRK00654.1-1"/>
    <property type="match status" value="1"/>
</dbReference>
<dbReference type="PANTHER" id="PTHR45825:SF11">
    <property type="entry name" value="ALPHA AMYLASE DOMAIN-CONTAINING PROTEIN"/>
    <property type="match status" value="1"/>
</dbReference>
<keyword evidence="6 7" id="KW-0320">Glycogen biosynthesis</keyword>
<dbReference type="InterPro" id="IPR011835">
    <property type="entry name" value="GS/SS"/>
</dbReference>
<organism evidence="10 11">
    <name type="scientific">Chengkuizengella axinellae</name>
    <dbReference type="NCBI Taxonomy" id="3064388"/>
    <lineage>
        <taxon>Bacteria</taxon>
        <taxon>Bacillati</taxon>
        <taxon>Bacillota</taxon>
        <taxon>Bacilli</taxon>
        <taxon>Bacillales</taxon>
        <taxon>Paenibacillaceae</taxon>
        <taxon>Chengkuizengella</taxon>
    </lineage>
</organism>
<dbReference type="Gene3D" id="3.40.50.2000">
    <property type="entry name" value="Glycogen Phosphorylase B"/>
    <property type="match status" value="2"/>
</dbReference>
<accession>A0ABT9IX67</accession>
<evidence type="ECO:0000259" key="9">
    <source>
        <dbReference type="Pfam" id="PF08323"/>
    </source>
</evidence>
<evidence type="ECO:0000259" key="8">
    <source>
        <dbReference type="Pfam" id="PF00534"/>
    </source>
</evidence>
<feature type="binding site" evidence="7">
    <location>
        <position position="15"/>
    </location>
    <ligand>
        <name>ADP-alpha-D-glucose</name>
        <dbReference type="ChEBI" id="CHEBI:57498"/>
    </ligand>
</feature>
<dbReference type="Pfam" id="PF08323">
    <property type="entry name" value="Glyco_transf_5"/>
    <property type="match status" value="1"/>
</dbReference>
<comment type="catalytic activity">
    <reaction evidence="1 7">
        <text>[(1-&gt;4)-alpha-D-glucosyl](n) + ADP-alpha-D-glucose = [(1-&gt;4)-alpha-D-glucosyl](n+1) + ADP + H(+)</text>
        <dbReference type="Rhea" id="RHEA:18189"/>
        <dbReference type="Rhea" id="RHEA-COMP:9584"/>
        <dbReference type="Rhea" id="RHEA-COMP:9587"/>
        <dbReference type="ChEBI" id="CHEBI:15378"/>
        <dbReference type="ChEBI" id="CHEBI:15444"/>
        <dbReference type="ChEBI" id="CHEBI:57498"/>
        <dbReference type="ChEBI" id="CHEBI:456216"/>
        <dbReference type="EC" id="2.4.1.21"/>
    </reaction>
</comment>
<evidence type="ECO:0000256" key="3">
    <source>
        <dbReference type="ARBA" id="ARBA00010281"/>
    </source>
</evidence>
<feature type="domain" description="Starch synthase catalytic" evidence="9">
    <location>
        <begin position="2"/>
        <end position="236"/>
    </location>
</feature>
<evidence type="ECO:0000313" key="10">
    <source>
        <dbReference type="EMBL" id="MDP5273918.1"/>
    </source>
</evidence>
<feature type="domain" description="Glycosyl transferase family 1" evidence="8">
    <location>
        <begin position="287"/>
        <end position="439"/>
    </location>
</feature>
<proteinExistence type="inferred from homology"/>
<evidence type="ECO:0000256" key="6">
    <source>
        <dbReference type="ARBA" id="ARBA00023056"/>
    </source>
</evidence>
<comment type="function">
    <text evidence="2 7">Synthesizes alpha-1,4-glucan chains using ADP-glucose.</text>
</comment>
<evidence type="ECO:0000256" key="5">
    <source>
        <dbReference type="ARBA" id="ARBA00022679"/>
    </source>
</evidence>
<dbReference type="NCBIfam" id="TIGR02095">
    <property type="entry name" value="glgA"/>
    <property type="match status" value="1"/>
</dbReference>
<dbReference type="HAMAP" id="MF_00484">
    <property type="entry name" value="Glycogen_synth"/>
    <property type="match status" value="1"/>
</dbReference>
<evidence type="ECO:0000256" key="7">
    <source>
        <dbReference type="HAMAP-Rule" id="MF_00484"/>
    </source>
</evidence>
<dbReference type="PANTHER" id="PTHR45825">
    <property type="entry name" value="GRANULE-BOUND STARCH SYNTHASE 1, CHLOROPLASTIC/AMYLOPLASTIC"/>
    <property type="match status" value="1"/>
</dbReference>
<reference evidence="10 11" key="1">
    <citation type="submission" date="2023-08" db="EMBL/GenBank/DDBJ databases">
        <authorList>
            <person name="Park J.-S."/>
        </authorList>
    </citation>
    <scope>NUCLEOTIDE SEQUENCE [LARGE SCALE GENOMIC DNA]</scope>
    <source>
        <strain evidence="10 11">2205SS18-9</strain>
    </source>
</reference>